<accession>A0A6C0I8L4</accession>
<dbReference type="AlphaFoldDB" id="A0A6C0I8L4"/>
<protein>
    <submittedName>
        <fullName evidence="1">Uncharacterized protein</fullName>
    </submittedName>
</protein>
<name>A0A6C0I8L4_9ZZZZ</name>
<organism evidence="1">
    <name type="scientific">viral metagenome</name>
    <dbReference type="NCBI Taxonomy" id="1070528"/>
    <lineage>
        <taxon>unclassified sequences</taxon>
        <taxon>metagenomes</taxon>
        <taxon>organismal metagenomes</taxon>
    </lineage>
</organism>
<proteinExistence type="predicted"/>
<sequence length="213" mass="24612">MTDPHNNCAEDARISELKAKGIEWIEKILLKDLTCTKAGSISHLLYGEKPSEQSINIKLGRFGEFIAKELIKSDERFDLLDCGVQMINNKLKDVDLIFMDKIRKIIYYRELKGNIELDTEKIPATIAKCNDITNFLASKYGDYNIDCAILNWSIYDRRELTAGLSNIKTFEKAGMKIEHMGDFFAIIGTTWHKEDYYAYFRMIGTKIITRFLK</sequence>
<evidence type="ECO:0000313" key="1">
    <source>
        <dbReference type="EMBL" id="QHT89351.1"/>
    </source>
</evidence>
<dbReference type="EMBL" id="MN740139">
    <property type="protein sequence ID" value="QHT89351.1"/>
    <property type="molecule type" value="Genomic_DNA"/>
</dbReference>
<reference evidence="1" key="1">
    <citation type="journal article" date="2020" name="Nature">
        <title>Giant virus diversity and host interactions through global metagenomics.</title>
        <authorList>
            <person name="Schulz F."/>
            <person name="Roux S."/>
            <person name="Paez-Espino D."/>
            <person name="Jungbluth S."/>
            <person name="Walsh D.A."/>
            <person name="Denef V.J."/>
            <person name="McMahon K.D."/>
            <person name="Konstantinidis K.T."/>
            <person name="Eloe-Fadrosh E.A."/>
            <person name="Kyrpides N.C."/>
            <person name="Woyke T."/>
        </authorList>
    </citation>
    <scope>NUCLEOTIDE SEQUENCE</scope>
    <source>
        <strain evidence="1">GVMAG-M-3300023184-60</strain>
    </source>
</reference>